<accession>V2WKH9</accession>
<keyword evidence="1" id="KW-0812">Transmembrane</keyword>
<feature type="transmembrane region" description="Helical" evidence="1">
    <location>
        <begin position="71"/>
        <end position="90"/>
    </location>
</feature>
<organism evidence="2 3">
    <name type="scientific">Moniliophthora roreri (strain MCA 2997)</name>
    <name type="common">Cocoa frosty pod rot fungus</name>
    <name type="synonym">Crinipellis roreri</name>
    <dbReference type="NCBI Taxonomy" id="1381753"/>
    <lineage>
        <taxon>Eukaryota</taxon>
        <taxon>Fungi</taxon>
        <taxon>Dikarya</taxon>
        <taxon>Basidiomycota</taxon>
        <taxon>Agaricomycotina</taxon>
        <taxon>Agaricomycetes</taxon>
        <taxon>Agaricomycetidae</taxon>
        <taxon>Agaricales</taxon>
        <taxon>Marasmiineae</taxon>
        <taxon>Marasmiaceae</taxon>
        <taxon>Moniliophthora</taxon>
    </lineage>
</organism>
<dbReference type="KEGG" id="mrr:Moror_10915"/>
<sequence length="230" mass="25961">MSAWWWCELKRHCHPWLRVHPSAWRLRQHTIPYGIFLKEKLQLRLVEYRLWPKLSRLDVTLGATGRASSFLVLRVFTITVNSGTLLTPAWGTFYVRRASGAGASLLKTYTWISLWFLLIFPDAGYCLMRPGSMIGDGLHWFWAPYEIYQETDLVYSVEALSSGEGLANALTFLNIVETLLISVYLHKAHVSTWPATSLIGLVSASLTISVRGSGALFIFSLGALRITRLG</sequence>
<evidence type="ECO:0000256" key="1">
    <source>
        <dbReference type="SAM" id="Phobius"/>
    </source>
</evidence>
<dbReference type="PANTHER" id="PTHR37919">
    <property type="entry name" value="PROTEIN CBG05606"/>
    <property type="match status" value="1"/>
</dbReference>
<protein>
    <submittedName>
        <fullName evidence="2">Uncharacterized protein</fullName>
    </submittedName>
</protein>
<feature type="transmembrane region" description="Helical" evidence="1">
    <location>
        <begin position="110"/>
        <end position="128"/>
    </location>
</feature>
<dbReference type="AlphaFoldDB" id="V2WKH9"/>
<dbReference type="EMBL" id="AWSO01000802">
    <property type="protein sequence ID" value="ESK87348.1"/>
    <property type="molecule type" value="Genomic_DNA"/>
</dbReference>
<reference evidence="2 3" key="1">
    <citation type="journal article" date="2014" name="BMC Genomics">
        <title>Genome and secretome analysis of the hemibiotrophic fungal pathogen, Moniliophthora roreri, which causes frosty pod rot disease of cacao: mechanisms of the biotrophic and necrotrophic phases.</title>
        <authorList>
            <person name="Meinhardt L.W."/>
            <person name="Costa G.G.L."/>
            <person name="Thomazella D.P.T."/>
            <person name="Teixeira P.J.P.L."/>
            <person name="Carazzolle M.F."/>
            <person name="Schuster S.C."/>
            <person name="Carlson J.E."/>
            <person name="Guiltinan M.J."/>
            <person name="Mieczkowski P."/>
            <person name="Farmer A."/>
            <person name="Ramaraj T."/>
            <person name="Crozier J."/>
            <person name="Davis R.E."/>
            <person name="Shao J."/>
            <person name="Melnick R.L."/>
            <person name="Pereira G.A.G."/>
            <person name="Bailey B.A."/>
        </authorList>
    </citation>
    <scope>NUCLEOTIDE SEQUENCE [LARGE SCALE GENOMIC DNA]</scope>
    <source>
        <strain evidence="2 3">MCA 2997</strain>
    </source>
</reference>
<dbReference type="STRING" id="1381753.V2WKH9"/>
<gene>
    <name evidence="2" type="ORF">Moror_10915</name>
</gene>
<proteinExistence type="predicted"/>
<keyword evidence="3" id="KW-1185">Reference proteome</keyword>
<evidence type="ECO:0000313" key="3">
    <source>
        <dbReference type="Proteomes" id="UP000017559"/>
    </source>
</evidence>
<comment type="caution">
    <text evidence="2">The sequence shown here is derived from an EMBL/GenBank/DDBJ whole genome shotgun (WGS) entry which is preliminary data.</text>
</comment>
<dbReference type="Proteomes" id="UP000017559">
    <property type="component" value="Unassembled WGS sequence"/>
</dbReference>
<dbReference type="OrthoDB" id="60858at2759"/>
<keyword evidence="1" id="KW-0472">Membrane</keyword>
<dbReference type="PANTHER" id="PTHR37919:SF2">
    <property type="entry name" value="EXPERA DOMAIN-CONTAINING PROTEIN"/>
    <property type="match status" value="1"/>
</dbReference>
<name>V2WKH9_MONRO</name>
<dbReference type="HOGENOM" id="CLU_1205055_0_0_1"/>
<keyword evidence="1" id="KW-1133">Transmembrane helix</keyword>
<evidence type="ECO:0000313" key="2">
    <source>
        <dbReference type="EMBL" id="ESK87348.1"/>
    </source>
</evidence>